<organism evidence="2 3">
    <name type="scientific">Diplogelasinospora grovesii</name>
    <dbReference type="NCBI Taxonomy" id="303347"/>
    <lineage>
        <taxon>Eukaryota</taxon>
        <taxon>Fungi</taxon>
        <taxon>Dikarya</taxon>
        <taxon>Ascomycota</taxon>
        <taxon>Pezizomycotina</taxon>
        <taxon>Sordariomycetes</taxon>
        <taxon>Sordariomycetidae</taxon>
        <taxon>Sordariales</taxon>
        <taxon>Diplogelasinosporaceae</taxon>
        <taxon>Diplogelasinospora</taxon>
    </lineage>
</organism>
<evidence type="ECO:0000256" key="1">
    <source>
        <dbReference type="SAM" id="MobiDB-lite"/>
    </source>
</evidence>
<comment type="caution">
    <text evidence="2">The sequence shown here is derived from an EMBL/GenBank/DDBJ whole genome shotgun (WGS) entry which is preliminary data.</text>
</comment>
<feature type="region of interest" description="Disordered" evidence="1">
    <location>
        <begin position="92"/>
        <end position="112"/>
    </location>
</feature>
<reference evidence="3" key="1">
    <citation type="journal article" date="2023" name="Mol. Phylogenet. Evol.">
        <title>Genome-scale phylogeny and comparative genomics of the fungal order Sordariales.</title>
        <authorList>
            <person name="Hensen N."/>
            <person name="Bonometti L."/>
            <person name="Westerberg I."/>
            <person name="Brannstrom I.O."/>
            <person name="Guillou S."/>
            <person name="Cros-Aarteil S."/>
            <person name="Calhoun S."/>
            <person name="Haridas S."/>
            <person name="Kuo A."/>
            <person name="Mondo S."/>
            <person name="Pangilinan J."/>
            <person name="Riley R."/>
            <person name="LaButti K."/>
            <person name="Andreopoulos B."/>
            <person name="Lipzen A."/>
            <person name="Chen C."/>
            <person name="Yan M."/>
            <person name="Daum C."/>
            <person name="Ng V."/>
            <person name="Clum A."/>
            <person name="Steindorff A."/>
            <person name="Ohm R.A."/>
            <person name="Martin F."/>
            <person name="Silar P."/>
            <person name="Natvig D.O."/>
            <person name="Lalanne C."/>
            <person name="Gautier V."/>
            <person name="Ament-Velasquez S.L."/>
            <person name="Kruys A."/>
            <person name="Hutchinson M.I."/>
            <person name="Powell A.J."/>
            <person name="Barry K."/>
            <person name="Miller A.N."/>
            <person name="Grigoriev I.V."/>
            <person name="Debuchy R."/>
            <person name="Gladieux P."/>
            <person name="Hiltunen Thoren M."/>
            <person name="Johannesson H."/>
        </authorList>
    </citation>
    <scope>NUCLEOTIDE SEQUENCE [LARGE SCALE GENOMIC DNA]</scope>
    <source>
        <strain evidence="3">CBS 340.73</strain>
    </source>
</reference>
<dbReference type="AlphaFoldDB" id="A0AAN6RZ25"/>
<dbReference type="Proteomes" id="UP001303473">
    <property type="component" value="Unassembled WGS sequence"/>
</dbReference>
<name>A0AAN6RZ25_9PEZI</name>
<accession>A0AAN6RZ25</accession>
<proteinExistence type="predicted"/>
<evidence type="ECO:0000313" key="3">
    <source>
        <dbReference type="Proteomes" id="UP001303473"/>
    </source>
</evidence>
<gene>
    <name evidence="2" type="ORF">QBC46DRAFT_414238</name>
</gene>
<feature type="compositionally biased region" description="Acidic residues" evidence="1">
    <location>
        <begin position="305"/>
        <end position="315"/>
    </location>
</feature>
<sequence>MITRFASHNAITTANLPVTTTMVYKDLIKNKRSSFIEAVPDEPLLMASFAYDPDAKPILPEGIEIVLSDMPARPPTPTPEPRSQHTITALATTTSIAPQGHPSPISIFPKPDTRYKPKNPSPLFNEVKFPDEQPNPLVIARFSKAAVDVASLYGIQGTADFVRWVCSDDTLELLHMMAEHVPFKSYTCVEFWAVTDWLRDTQNTPRTHYIQNLQDMDENIFPIVLAISSLVVRLGETYDITGSQENQEMVRCLMGSVTDVFLQAHFGNSGMRPVVARSMMHHADRQKDAGSGMGDMYDSGTEMDMSGDSDDDDEMGGVSIDLAKLRVAGQQEWEEAGNDLPCLRAAMGEIEGDLQELRLSVR</sequence>
<dbReference type="EMBL" id="MU854031">
    <property type="protein sequence ID" value="KAK3934083.1"/>
    <property type="molecule type" value="Genomic_DNA"/>
</dbReference>
<protein>
    <submittedName>
        <fullName evidence="2">Uncharacterized protein</fullName>
    </submittedName>
</protein>
<evidence type="ECO:0000313" key="2">
    <source>
        <dbReference type="EMBL" id="KAK3934083.1"/>
    </source>
</evidence>
<keyword evidence="3" id="KW-1185">Reference proteome</keyword>
<feature type="region of interest" description="Disordered" evidence="1">
    <location>
        <begin position="283"/>
        <end position="316"/>
    </location>
</feature>